<protein>
    <submittedName>
        <fullName evidence="1">Uncharacterized protein</fullName>
    </submittedName>
</protein>
<dbReference type="EMBL" id="MU004343">
    <property type="protein sequence ID" value="KAF2655877.1"/>
    <property type="molecule type" value="Genomic_DNA"/>
</dbReference>
<evidence type="ECO:0000313" key="2">
    <source>
        <dbReference type="Proteomes" id="UP000799324"/>
    </source>
</evidence>
<dbReference type="AlphaFoldDB" id="A0A6A6T999"/>
<name>A0A6A6T999_9PLEO</name>
<keyword evidence="2" id="KW-1185">Reference proteome</keyword>
<sequence>MPLRKQSIIEVASSIELVLLCTLTQFQDPSANLFPSPFRPLRDMTVSHFSRLLPDMTLKEANRLLEERYPKLGARPLMYQHHPMFPLTANRYMPHIIALPDDIFLRDKLDNSKLRICDVVATLLYQLDCQNPNILDCFYGSIQDKECGMVQGLGATLKRKEVGGRKPPHLLIHRNKNQVLVRLKSTILYSCESSSDM</sequence>
<gene>
    <name evidence="1" type="ORF">K491DRAFT_692513</name>
</gene>
<dbReference type="Proteomes" id="UP000799324">
    <property type="component" value="Unassembled WGS sequence"/>
</dbReference>
<organism evidence="1 2">
    <name type="scientific">Lophiostoma macrostomum CBS 122681</name>
    <dbReference type="NCBI Taxonomy" id="1314788"/>
    <lineage>
        <taxon>Eukaryota</taxon>
        <taxon>Fungi</taxon>
        <taxon>Dikarya</taxon>
        <taxon>Ascomycota</taxon>
        <taxon>Pezizomycotina</taxon>
        <taxon>Dothideomycetes</taxon>
        <taxon>Pleosporomycetidae</taxon>
        <taxon>Pleosporales</taxon>
        <taxon>Lophiostomataceae</taxon>
        <taxon>Lophiostoma</taxon>
    </lineage>
</organism>
<evidence type="ECO:0000313" key="1">
    <source>
        <dbReference type="EMBL" id="KAF2655877.1"/>
    </source>
</evidence>
<proteinExistence type="predicted"/>
<reference evidence="1" key="1">
    <citation type="journal article" date="2020" name="Stud. Mycol.">
        <title>101 Dothideomycetes genomes: a test case for predicting lifestyles and emergence of pathogens.</title>
        <authorList>
            <person name="Haridas S."/>
            <person name="Albert R."/>
            <person name="Binder M."/>
            <person name="Bloem J."/>
            <person name="Labutti K."/>
            <person name="Salamov A."/>
            <person name="Andreopoulos B."/>
            <person name="Baker S."/>
            <person name="Barry K."/>
            <person name="Bills G."/>
            <person name="Bluhm B."/>
            <person name="Cannon C."/>
            <person name="Castanera R."/>
            <person name="Culley D."/>
            <person name="Daum C."/>
            <person name="Ezra D."/>
            <person name="Gonzalez J."/>
            <person name="Henrissat B."/>
            <person name="Kuo A."/>
            <person name="Liang C."/>
            <person name="Lipzen A."/>
            <person name="Lutzoni F."/>
            <person name="Magnuson J."/>
            <person name="Mondo S."/>
            <person name="Nolan M."/>
            <person name="Ohm R."/>
            <person name="Pangilinan J."/>
            <person name="Park H.-J."/>
            <person name="Ramirez L."/>
            <person name="Alfaro M."/>
            <person name="Sun H."/>
            <person name="Tritt A."/>
            <person name="Yoshinaga Y."/>
            <person name="Zwiers L.-H."/>
            <person name="Turgeon B."/>
            <person name="Goodwin S."/>
            <person name="Spatafora J."/>
            <person name="Crous P."/>
            <person name="Grigoriev I."/>
        </authorList>
    </citation>
    <scope>NUCLEOTIDE SEQUENCE</scope>
    <source>
        <strain evidence="1">CBS 122681</strain>
    </source>
</reference>
<accession>A0A6A6T999</accession>